<organism evidence="6 7">
    <name type="scientific">Anaerocolumna sedimenticola</name>
    <dbReference type="NCBI Taxonomy" id="2696063"/>
    <lineage>
        <taxon>Bacteria</taxon>
        <taxon>Bacillati</taxon>
        <taxon>Bacillota</taxon>
        <taxon>Clostridia</taxon>
        <taxon>Lachnospirales</taxon>
        <taxon>Lachnospiraceae</taxon>
        <taxon>Anaerocolumna</taxon>
    </lineage>
</organism>
<comment type="subcellular location">
    <subcellularLocation>
        <location evidence="1">Cytoplasm</location>
        <location evidence="1">Cytosol</location>
    </subcellularLocation>
</comment>
<evidence type="ECO:0000256" key="2">
    <source>
        <dbReference type="ARBA" id="ARBA00008787"/>
    </source>
</evidence>
<proteinExistence type="inferred from homology"/>
<dbReference type="Proteomes" id="UP000464314">
    <property type="component" value="Chromosome"/>
</dbReference>
<name>A0A6P1TGH9_9FIRM</name>
<evidence type="ECO:0000313" key="6">
    <source>
        <dbReference type="EMBL" id="QHQ60254.1"/>
    </source>
</evidence>
<keyword evidence="6" id="KW-0282">Flagellum</keyword>
<dbReference type="Gene3D" id="1.20.120.340">
    <property type="entry name" value="Flagellar protein FliS"/>
    <property type="match status" value="1"/>
</dbReference>
<dbReference type="GO" id="GO:0071973">
    <property type="term" value="P:bacterial-type flagellum-dependent cell motility"/>
    <property type="evidence" value="ECO:0007669"/>
    <property type="project" value="TreeGrafter"/>
</dbReference>
<dbReference type="KEGG" id="anr:Ana3638_05220"/>
<dbReference type="GO" id="GO:0044780">
    <property type="term" value="P:bacterial-type flagellum assembly"/>
    <property type="evidence" value="ECO:0007669"/>
    <property type="project" value="InterPro"/>
</dbReference>
<evidence type="ECO:0000256" key="1">
    <source>
        <dbReference type="ARBA" id="ARBA00004514"/>
    </source>
</evidence>
<dbReference type="RefSeq" id="WP_161837090.1">
    <property type="nucleotide sequence ID" value="NZ_CP048000.1"/>
</dbReference>
<keyword evidence="7" id="KW-1185">Reference proteome</keyword>
<dbReference type="PANTHER" id="PTHR34773:SF1">
    <property type="entry name" value="FLAGELLAR SECRETION CHAPERONE FLIS"/>
    <property type="match status" value="1"/>
</dbReference>
<dbReference type="Pfam" id="PF02561">
    <property type="entry name" value="FliS"/>
    <property type="match status" value="1"/>
</dbReference>
<dbReference type="InterPro" id="IPR003713">
    <property type="entry name" value="FliS"/>
</dbReference>
<evidence type="ECO:0000256" key="5">
    <source>
        <dbReference type="ARBA" id="ARBA00023186"/>
    </source>
</evidence>
<dbReference type="PANTHER" id="PTHR34773">
    <property type="entry name" value="FLAGELLAR SECRETION CHAPERONE FLIS"/>
    <property type="match status" value="1"/>
</dbReference>
<dbReference type="CDD" id="cd16098">
    <property type="entry name" value="FliS"/>
    <property type="match status" value="1"/>
</dbReference>
<dbReference type="GO" id="GO:0005829">
    <property type="term" value="C:cytosol"/>
    <property type="evidence" value="ECO:0007669"/>
    <property type="project" value="UniProtKB-SubCell"/>
</dbReference>
<dbReference type="InterPro" id="IPR036584">
    <property type="entry name" value="FliS_sf"/>
</dbReference>
<keyword evidence="6" id="KW-0969">Cilium</keyword>
<accession>A0A6P1TGH9</accession>
<dbReference type="EMBL" id="CP048000">
    <property type="protein sequence ID" value="QHQ60254.1"/>
    <property type="molecule type" value="Genomic_DNA"/>
</dbReference>
<evidence type="ECO:0000313" key="7">
    <source>
        <dbReference type="Proteomes" id="UP000464314"/>
    </source>
</evidence>
<dbReference type="AlphaFoldDB" id="A0A6P1TGH9"/>
<keyword evidence="6" id="KW-0966">Cell projection</keyword>
<protein>
    <submittedName>
        <fullName evidence="6">Flagellar protein FliS</fullName>
    </submittedName>
</protein>
<reference evidence="6 7" key="1">
    <citation type="submission" date="2020-01" db="EMBL/GenBank/DDBJ databases">
        <title>Genome analysis of Anaerocolumna sp. CBA3638.</title>
        <authorList>
            <person name="Kim J."/>
            <person name="Roh S.W."/>
        </authorList>
    </citation>
    <scope>NUCLEOTIDE SEQUENCE [LARGE SCALE GENOMIC DNA]</scope>
    <source>
        <strain evidence="6 7">CBA3638</strain>
    </source>
</reference>
<evidence type="ECO:0000256" key="4">
    <source>
        <dbReference type="ARBA" id="ARBA00022795"/>
    </source>
</evidence>
<gene>
    <name evidence="6" type="ORF">Ana3638_05220</name>
</gene>
<comment type="similarity">
    <text evidence="2">Belongs to the FliS family.</text>
</comment>
<evidence type="ECO:0000256" key="3">
    <source>
        <dbReference type="ARBA" id="ARBA00022490"/>
    </source>
</evidence>
<keyword evidence="3" id="KW-0963">Cytoplasm</keyword>
<sequence length="159" mass="18225">MENDLIKAYTARISQASKSELVVIMYEIILSDIDSAKKYFEAGESDSYTRELKHAQRFLNELMATLDYRYELSYQLMSLYIFINKSIITAIYQKKSDNLTDAEAILKILMDGFKGIIKEDKSGPVMQNTQQLYAGLTYGKGVLNETYLNPNEQSRGFRA</sequence>
<keyword evidence="4" id="KW-1005">Bacterial flagellum biogenesis</keyword>
<dbReference type="SUPFAM" id="SSF101116">
    <property type="entry name" value="Flagellar export chaperone FliS"/>
    <property type="match status" value="1"/>
</dbReference>
<keyword evidence="5" id="KW-0143">Chaperone</keyword>